<evidence type="ECO:0000259" key="4">
    <source>
        <dbReference type="PROSITE" id="PS50995"/>
    </source>
</evidence>
<dbReference type="PROSITE" id="PS50995">
    <property type="entry name" value="HTH_MARR_2"/>
    <property type="match status" value="1"/>
</dbReference>
<dbReference type="PROSITE" id="PS01117">
    <property type="entry name" value="HTH_MARR_1"/>
    <property type="match status" value="1"/>
</dbReference>
<evidence type="ECO:0000313" key="6">
    <source>
        <dbReference type="Proteomes" id="UP001500037"/>
    </source>
</evidence>
<keyword evidence="3" id="KW-0804">Transcription</keyword>
<dbReference type="PANTHER" id="PTHR33164:SF99">
    <property type="entry name" value="MARR FAMILY REGULATORY PROTEIN"/>
    <property type="match status" value="1"/>
</dbReference>
<evidence type="ECO:0000313" key="5">
    <source>
        <dbReference type="EMBL" id="GAA1256672.1"/>
    </source>
</evidence>
<dbReference type="PANTHER" id="PTHR33164">
    <property type="entry name" value="TRANSCRIPTIONAL REGULATOR, MARR FAMILY"/>
    <property type="match status" value="1"/>
</dbReference>
<evidence type="ECO:0000256" key="3">
    <source>
        <dbReference type="ARBA" id="ARBA00023163"/>
    </source>
</evidence>
<dbReference type="InterPro" id="IPR011991">
    <property type="entry name" value="ArsR-like_HTH"/>
</dbReference>
<name>A0ABN1WQQ8_9ACTN</name>
<evidence type="ECO:0000256" key="1">
    <source>
        <dbReference type="ARBA" id="ARBA00023015"/>
    </source>
</evidence>
<sequence length="138" mass="15152">MSASEVVPDQAELVREWRALLARHAATSCVLERELGEGFGLGMSEFEVLERLAQAPAEAAGNLRVQELAETVHLSQSALSRLIGRLEKAGLVARAMCASDRRGIYVQLTPEGRERYEAARPLHRAVLARMLTPQPPSH</sequence>
<dbReference type="CDD" id="cd00090">
    <property type="entry name" value="HTH_ARSR"/>
    <property type="match status" value="1"/>
</dbReference>
<keyword evidence="6" id="KW-1185">Reference proteome</keyword>
<evidence type="ECO:0000256" key="2">
    <source>
        <dbReference type="ARBA" id="ARBA00023125"/>
    </source>
</evidence>
<dbReference type="RefSeq" id="WP_344444609.1">
    <property type="nucleotide sequence ID" value="NZ_BAAALF010000121.1"/>
</dbReference>
<accession>A0ABN1WQQ8</accession>
<keyword evidence="1" id="KW-0805">Transcription regulation</keyword>
<reference evidence="5 6" key="1">
    <citation type="journal article" date="2019" name="Int. J. Syst. Evol. Microbiol.">
        <title>The Global Catalogue of Microorganisms (GCM) 10K type strain sequencing project: providing services to taxonomists for standard genome sequencing and annotation.</title>
        <authorList>
            <consortium name="The Broad Institute Genomics Platform"/>
            <consortium name="The Broad Institute Genome Sequencing Center for Infectious Disease"/>
            <person name="Wu L."/>
            <person name="Ma J."/>
        </authorList>
    </citation>
    <scope>NUCLEOTIDE SEQUENCE [LARGE SCALE GENOMIC DNA]</scope>
    <source>
        <strain evidence="5 6">JCM 13004</strain>
    </source>
</reference>
<dbReference type="InterPro" id="IPR036390">
    <property type="entry name" value="WH_DNA-bd_sf"/>
</dbReference>
<dbReference type="InterPro" id="IPR000835">
    <property type="entry name" value="HTH_MarR-typ"/>
</dbReference>
<dbReference type="InterPro" id="IPR039422">
    <property type="entry name" value="MarR/SlyA-like"/>
</dbReference>
<comment type="caution">
    <text evidence="5">The sequence shown here is derived from an EMBL/GenBank/DDBJ whole genome shotgun (WGS) entry which is preliminary data.</text>
</comment>
<organism evidence="5 6">
    <name type="scientific">Kitasatospora nipponensis</name>
    <dbReference type="NCBI Taxonomy" id="258049"/>
    <lineage>
        <taxon>Bacteria</taxon>
        <taxon>Bacillati</taxon>
        <taxon>Actinomycetota</taxon>
        <taxon>Actinomycetes</taxon>
        <taxon>Kitasatosporales</taxon>
        <taxon>Streptomycetaceae</taxon>
        <taxon>Kitasatospora</taxon>
    </lineage>
</organism>
<dbReference type="SUPFAM" id="SSF46785">
    <property type="entry name" value="Winged helix' DNA-binding domain"/>
    <property type="match status" value="1"/>
</dbReference>
<dbReference type="Proteomes" id="UP001500037">
    <property type="component" value="Unassembled WGS sequence"/>
</dbReference>
<dbReference type="InterPro" id="IPR036388">
    <property type="entry name" value="WH-like_DNA-bd_sf"/>
</dbReference>
<dbReference type="EMBL" id="BAAALF010000121">
    <property type="protein sequence ID" value="GAA1256672.1"/>
    <property type="molecule type" value="Genomic_DNA"/>
</dbReference>
<dbReference type="PRINTS" id="PR00598">
    <property type="entry name" value="HTHMARR"/>
</dbReference>
<feature type="domain" description="HTH marR-type" evidence="4">
    <location>
        <begin position="10"/>
        <end position="138"/>
    </location>
</feature>
<dbReference type="Gene3D" id="1.10.10.10">
    <property type="entry name" value="Winged helix-like DNA-binding domain superfamily/Winged helix DNA-binding domain"/>
    <property type="match status" value="1"/>
</dbReference>
<dbReference type="Pfam" id="PF12802">
    <property type="entry name" value="MarR_2"/>
    <property type="match status" value="1"/>
</dbReference>
<gene>
    <name evidence="5" type="ORF">GCM10009665_53880</name>
</gene>
<keyword evidence="2" id="KW-0238">DNA-binding</keyword>
<dbReference type="SMART" id="SM00347">
    <property type="entry name" value="HTH_MARR"/>
    <property type="match status" value="1"/>
</dbReference>
<proteinExistence type="predicted"/>
<protein>
    <submittedName>
        <fullName evidence="5">MarR family transcriptional regulator</fullName>
    </submittedName>
</protein>
<dbReference type="InterPro" id="IPR023187">
    <property type="entry name" value="Tscrpt_reg_MarR-type_CS"/>
</dbReference>